<gene>
    <name evidence="1" type="ORF">BRAFLDRAFT_87689</name>
</gene>
<evidence type="ECO:0000313" key="1">
    <source>
        <dbReference type="EMBL" id="EEN50508.1"/>
    </source>
</evidence>
<organism>
    <name type="scientific">Branchiostoma floridae</name>
    <name type="common">Florida lancelet</name>
    <name type="synonym">Amphioxus</name>
    <dbReference type="NCBI Taxonomy" id="7739"/>
    <lineage>
        <taxon>Eukaryota</taxon>
        <taxon>Metazoa</taxon>
        <taxon>Chordata</taxon>
        <taxon>Cephalochordata</taxon>
        <taxon>Leptocardii</taxon>
        <taxon>Amphioxiformes</taxon>
        <taxon>Branchiostomatidae</taxon>
        <taxon>Branchiostoma</taxon>
    </lineage>
</organism>
<protein>
    <submittedName>
        <fullName evidence="1">Uncharacterized protein</fullName>
    </submittedName>
</protein>
<dbReference type="AlphaFoldDB" id="C3ZAB5"/>
<reference evidence="1" key="1">
    <citation type="journal article" date="2008" name="Nature">
        <title>The amphioxus genome and the evolution of the chordate karyotype.</title>
        <authorList>
            <consortium name="US DOE Joint Genome Institute (JGI-PGF)"/>
            <person name="Putnam N.H."/>
            <person name="Butts T."/>
            <person name="Ferrier D.E.K."/>
            <person name="Furlong R.F."/>
            <person name="Hellsten U."/>
            <person name="Kawashima T."/>
            <person name="Robinson-Rechavi M."/>
            <person name="Shoguchi E."/>
            <person name="Terry A."/>
            <person name="Yu J.-K."/>
            <person name="Benito-Gutierrez E.L."/>
            <person name="Dubchak I."/>
            <person name="Garcia-Fernandez J."/>
            <person name="Gibson-Brown J.J."/>
            <person name="Grigoriev I.V."/>
            <person name="Horton A.C."/>
            <person name="de Jong P.J."/>
            <person name="Jurka J."/>
            <person name="Kapitonov V.V."/>
            <person name="Kohara Y."/>
            <person name="Kuroki Y."/>
            <person name="Lindquist E."/>
            <person name="Lucas S."/>
            <person name="Osoegawa K."/>
            <person name="Pennacchio L.A."/>
            <person name="Salamov A.A."/>
            <person name="Satou Y."/>
            <person name="Sauka-Spengler T."/>
            <person name="Schmutz J."/>
            <person name="Shin-I T."/>
            <person name="Toyoda A."/>
            <person name="Bronner-Fraser M."/>
            <person name="Fujiyama A."/>
            <person name="Holland L.Z."/>
            <person name="Holland P.W.H."/>
            <person name="Satoh N."/>
            <person name="Rokhsar D.S."/>
        </authorList>
    </citation>
    <scope>NUCLEOTIDE SEQUENCE [LARGE SCALE GENOMIC DNA]</scope>
    <source>
        <strain evidence="1">S238N-H82</strain>
        <tissue evidence="1">Testes</tissue>
    </source>
</reference>
<name>C3ZAB5_BRAFL</name>
<dbReference type="EMBL" id="GG666602">
    <property type="protein sequence ID" value="EEN50508.1"/>
    <property type="molecule type" value="Genomic_DNA"/>
</dbReference>
<dbReference type="InParanoid" id="C3ZAB5"/>
<proteinExistence type="predicted"/>
<accession>C3ZAB5</accession>
<sequence>MYSFSHQAMCSSKRRFCCRHKEECRLKGGEKSALFHRFVSAGGQECSLRKDYWTDQCTQNSLHDLNRLKWITVRRLRSEGLMPGCESTCIEQDKGVSFILLCSDICPDYAGAEKAGIAWV</sequence>